<organism evidence="2 3">
    <name type="scientific">Pontiella sulfatireligans</name>
    <dbReference type="NCBI Taxonomy" id="2750658"/>
    <lineage>
        <taxon>Bacteria</taxon>
        <taxon>Pseudomonadati</taxon>
        <taxon>Kiritimatiellota</taxon>
        <taxon>Kiritimatiellia</taxon>
        <taxon>Kiritimatiellales</taxon>
        <taxon>Pontiellaceae</taxon>
        <taxon>Pontiella</taxon>
    </lineage>
</organism>
<accession>A0A6C2URF5</accession>
<name>A0A6C2URF5_9BACT</name>
<feature type="domain" description="M23ase beta-sheet core" evidence="1">
    <location>
        <begin position="88"/>
        <end position="193"/>
    </location>
</feature>
<evidence type="ECO:0000313" key="3">
    <source>
        <dbReference type="Proteomes" id="UP000346198"/>
    </source>
</evidence>
<dbReference type="Gene3D" id="2.70.70.10">
    <property type="entry name" value="Glucose Permease (Domain IIA)"/>
    <property type="match status" value="1"/>
</dbReference>
<dbReference type="InterPro" id="IPR016047">
    <property type="entry name" value="M23ase_b-sheet_dom"/>
</dbReference>
<sequence length="240" mass="26746">MKPIWINALVVVALPVMLHGAEHPDMLTPAYHKDNAIHDRVDAFIAASRKTMLHHPLEDDKGKLPEYRVPSMGRFGAGKGPTRTEQHHPAVDLHVGGRETAVELFAAHDGIISTVRDAPKYRHYIAITKPVTDKNGKILGKMVTLYGHVDLDLDEAGGLHMDGKQVKAGDLISKHLYSGTRGGPHLHFEIRYYRPSDSGTEEFYSFRESASSIGAWPYGFWDPEHGYGYADPKNHGLVFY</sequence>
<evidence type="ECO:0000313" key="2">
    <source>
        <dbReference type="EMBL" id="VGO22885.1"/>
    </source>
</evidence>
<dbReference type="Proteomes" id="UP000346198">
    <property type="component" value="Unassembled WGS sequence"/>
</dbReference>
<dbReference type="SUPFAM" id="SSF51261">
    <property type="entry name" value="Duplicated hybrid motif"/>
    <property type="match status" value="1"/>
</dbReference>
<dbReference type="CDD" id="cd12797">
    <property type="entry name" value="M23_peptidase"/>
    <property type="match status" value="1"/>
</dbReference>
<reference evidence="2 3" key="1">
    <citation type="submission" date="2019-04" db="EMBL/GenBank/DDBJ databases">
        <authorList>
            <person name="Van Vliet M D."/>
        </authorList>
    </citation>
    <scope>NUCLEOTIDE SEQUENCE [LARGE SCALE GENOMIC DNA]</scope>
    <source>
        <strain evidence="2 3">F21</strain>
    </source>
</reference>
<dbReference type="InterPro" id="IPR011055">
    <property type="entry name" value="Dup_hybrid_motif"/>
</dbReference>
<dbReference type="EMBL" id="CAAHFH010000002">
    <property type="protein sequence ID" value="VGO22885.1"/>
    <property type="molecule type" value="Genomic_DNA"/>
</dbReference>
<gene>
    <name evidence="2" type="ORF">SCARR_04982</name>
</gene>
<dbReference type="RefSeq" id="WP_136064591.1">
    <property type="nucleotide sequence ID" value="NZ_CAAHFH010000002.1"/>
</dbReference>
<keyword evidence="3" id="KW-1185">Reference proteome</keyword>
<dbReference type="AlphaFoldDB" id="A0A6C2URF5"/>
<protein>
    <recommendedName>
        <fullName evidence="1">M23ase beta-sheet core domain-containing protein</fullName>
    </recommendedName>
</protein>
<dbReference type="Pfam" id="PF01551">
    <property type="entry name" value="Peptidase_M23"/>
    <property type="match status" value="1"/>
</dbReference>
<evidence type="ECO:0000259" key="1">
    <source>
        <dbReference type="Pfam" id="PF01551"/>
    </source>
</evidence>
<proteinExistence type="predicted"/>